<keyword evidence="3" id="KW-0430">Lectin</keyword>
<dbReference type="InterPro" id="IPR006311">
    <property type="entry name" value="TAT_signal"/>
</dbReference>
<evidence type="ECO:0000256" key="1">
    <source>
        <dbReference type="SAM" id="SignalP"/>
    </source>
</evidence>
<dbReference type="CDD" id="cd00161">
    <property type="entry name" value="beta-trefoil_Ricin-like"/>
    <property type="match status" value="1"/>
</dbReference>
<dbReference type="Pfam" id="PF08924">
    <property type="entry name" value="Rv2525c_GlyHyd-like"/>
    <property type="match status" value="1"/>
</dbReference>
<dbReference type="Gene3D" id="2.80.10.50">
    <property type="match status" value="1"/>
</dbReference>
<dbReference type="OrthoDB" id="5171321at2"/>
<evidence type="ECO:0000313" key="4">
    <source>
        <dbReference type="Proteomes" id="UP000295151"/>
    </source>
</evidence>
<evidence type="ECO:0000313" key="3">
    <source>
        <dbReference type="EMBL" id="TDU83551.1"/>
    </source>
</evidence>
<dbReference type="Pfam" id="PF14200">
    <property type="entry name" value="RicinB_lectin_2"/>
    <property type="match status" value="2"/>
</dbReference>
<name>A0A4R7SWE7_9ACTN</name>
<sequence>MKRSRRALSLISAAGLAVVGLSAGITPAQGASADRIVKYHGYQVAVPSDWKMVDLAADPAACVRFDQPAVYLGHPAAQQNCPAHLVGRTAGLVIEPLNGSAPRRTAVASMPRTATAPATASSSDNEIQVAVEDAGVLVTAVHGFDQESSVRQILGKARLTSGGTPAKLVPPTIQPKATTQPNTTAATVVAPGNMINQQAFDQCTAPSLGAMNAWKASPFKAVGIYISGSSRSCSQANLTASWVSSNAANGWSFMPIDVGYQAPCGTRNPKMSFDPATARNQGAQSAGVSAQAALNLGIGPGSALYSDIEAYPTTAACKDAVLSYVSGWTNELRARGFLGGVYSSAGSGGRDLASGAGDSRYTSPDHIWFAWWNGAANTDGGQYISSGLWVNHQRLHQYKGDHNETWGGVTINIDSNFLDVSSGTPPPMTDGVYRLRAEAGGFDLDVVDCQSQNGADVRMWDRIAGSPCQKWHIENVSGTTFKIVDGNTGKALEASGCSTADVTPVDLWDYAGADCQTWTIEPIVGGAYKIIGTGSGKSLDVAGCSTDRGADVIIWPFHGGSCQRWYFDPA</sequence>
<dbReference type="PROSITE" id="PS51318">
    <property type="entry name" value="TAT"/>
    <property type="match status" value="1"/>
</dbReference>
<dbReference type="RefSeq" id="WP_133982873.1">
    <property type="nucleotide sequence ID" value="NZ_SOCE01000002.1"/>
</dbReference>
<keyword evidence="1" id="KW-0732">Signal</keyword>
<dbReference type="InterPro" id="IPR015020">
    <property type="entry name" value="Rv2525c-like_Glyco_Hydro-like"/>
</dbReference>
<feature type="signal peptide" evidence="1">
    <location>
        <begin position="1"/>
        <end position="23"/>
    </location>
</feature>
<protein>
    <submittedName>
        <fullName evidence="3">Ricin-type beta-trefoil lectin protein</fullName>
    </submittedName>
</protein>
<dbReference type="PROSITE" id="PS50231">
    <property type="entry name" value="RICIN_B_LECTIN"/>
    <property type="match status" value="1"/>
</dbReference>
<feature type="chain" id="PRO_5039672991" evidence="1">
    <location>
        <begin position="24"/>
        <end position="570"/>
    </location>
</feature>
<proteinExistence type="predicted"/>
<dbReference type="GO" id="GO:0030246">
    <property type="term" value="F:carbohydrate binding"/>
    <property type="evidence" value="ECO:0007669"/>
    <property type="project" value="UniProtKB-KW"/>
</dbReference>
<dbReference type="AlphaFoldDB" id="A0A4R7SWE7"/>
<reference evidence="3 4" key="1">
    <citation type="submission" date="2019-03" db="EMBL/GenBank/DDBJ databases">
        <title>Genomic Encyclopedia of Type Strains, Phase III (KMG-III): the genomes of soil and plant-associated and newly described type strains.</title>
        <authorList>
            <person name="Whitman W."/>
        </authorList>
    </citation>
    <scope>NUCLEOTIDE SEQUENCE [LARGE SCALE GENOMIC DNA]</scope>
    <source>
        <strain evidence="3 4">VKM Ac-2575</strain>
    </source>
</reference>
<dbReference type="SUPFAM" id="SSF51445">
    <property type="entry name" value="(Trans)glycosidases"/>
    <property type="match status" value="1"/>
</dbReference>
<dbReference type="InterPro" id="IPR035992">
    <property type="entry name" value="Ricin_B-like_lectins"/>
</dbReference>
<accession>A0A4R7SWE7</accession>
<dbReference type="SMART" id="SM00458">
    <property type="entry name" value="RICIN"/>
    <property type="match status" value="1"/>
</dbReference>
<dbReference type="Gene3D" id="3.20.20.80">
    <property type="entry name" value="Glycosidases"/>
    <property type="match status" value="1"/>
</dbReference>
<gene>
    <name evidence="3" type="ORF">EV138_6015</name>
</gene>
<dbReference type="SUPFAM" id="SSF50370">
    <property type="entry name" value="Ricin B-like lectins"/>
    <property type="match status" value="1"/>
</dbReference>
<keyword evidence="4" id="KW-1185">Reference proteome</keyword>
<dbReference type="Proteomes" id="UP000295151">
    <property type="component" value="Unassembled WGS sequence"/>
</dbReference>
<dbReference type="InterPro" id="IPR000772">
    <property type="entry name" value="Ricin_B_lectin"/>
</dbReference>
<evidence type="ECO:0000259" key="2">
    <source>
        <dbReference type="SMART" id="SM00458"/>
    </source>
</evidence>
<feature type="domain" description="Ricin B lectin" evidence="2">
    <location>
        <begin position="430"/>
        <end position="568"/>
    </location>
</feature>
<comment type="caution">
    <text evidence="3">The sequence shown here is derived from an EMBL/GenBank/DDBJ whole genome shotgun (WGS) entry which is preliminary data.</text>
</comment>
<dbReference type="InterPro" id="IPR017853">
    <property type="entry name" value="GH"/>
</dbReference>
<dbReference type="EMBL" id="SOCE01000002">
    <property type="protein sequence ID" value="TDU83551.1"/>
    <property type="molecule type" value="Genomic_DNA"/>
</dbReference>
<organism evidence="3 4">
    <name type="scientific">Kribbella voronezhensis</name>
    <dbReference type="NCBI Taxonomy" id="2512212"/>
    <lineage>
        <taxon>Bacteria</taxon>
        <taxon>Bacillati</taxon>
        <taxon>Actinomycetota</taxon>
        <taxon>Actinomycetes</taxon>
        <taxon>Propionibacteriales</taxon>
        <taxon>Kribbellaceae</taxon>
        <taxon>Kribbella</taxon>
    </lineage>
</organism>